<keyword evidence="3" id="KW-0732">Signal</keyword>
<feature type="compositionally biased region" description="Low complexity" evidence="2">
    <location>
        <begin position="27"/>
        <end position="42"/>
    </location>
</feature>
<proteinExistence type="predicted"/>
<dbReference type="RefSeq" id="WP_142004200.1">
    <property type="nucleotide sequence ID" value="NZ_CAJTBP010000001.1"/>
</dbReference>
<feature type="domain" description="Xaa-Pro dipeptidyl-peptidase C-terminal" evidence="4">
    <location>
        <begin position="354"/>
        <end position="587"/>
    </location>
</feature>
<feature type="signal peptide" evidence="3">
    <location>
        <begin position="1"/>
        <end position="23"/>
    </location>
</feature>
<evidence type="ECO:0000256" key="2">
    <source>
        <dbReference type="SAM" id="MobiDB-lite"/>
    </source>
</evidence>
<feature type="region of interest" description="Disordered" evidence="2">
    <location>
        <begin position="27"/>
        <end position="51"/>
    </location>
</feature>
<evidence type="ECO:0000256" key="1">
    <source>
        <dbReference type="ARBA" id="ARBA00022801"/>
    </source>
</evidence>
<feature type="chain" id="PRO_5039269896" description="Xaa-Pro dipeptidyl-peptidase C-terminal domain-containing protein" evidence="3">
    <location>
        <begin position="24"/>
        <end position="626"/>
    </location>
</feature>
<dbReference type="GO" id="GO:0008239">
    <property type="term" value="F:dipeptidyl-peptidase activity"/>
    <property type="evidence" value="ECO:0007669"/>
    <property type="project" value="InterPro"/>
</dbReference>
<dbReference type="SUPFAM" id="SSF49785">
    <property type="entry name" value="Galactose-binding domain-like"/>
    <property type="match status" value="1"/>
</dbReference>
<dbReference type="EMBL" id="VFOK01000001">
    <property type="protein sequence ID" value="TQL32047.1"/>
    <property type="molecule type" value="Genomic_DNA"/>
</dbReference>
<dbReference type="InterPro" id="IPR008979">
    <property type="entry name" value="Galactose-bd-like_sf"/>
</dbReference>
<dbReference type="Pfam" id="PF02129">
    <property type="entry name" value="Peptidase_S15"/>
    <property type="match status" value="1"/>
</dbReference>
<evidence type="ECO:0000256" key="3">
    <source>
        <dbReference type="SAM" id="SignalP"/>
    </source>
</evidence>
<dbReference type="Gene3D" id="2.60.120.260">
    <property type="entry name" value="Galactose-binding domain-like"/>
    <property type="match status" value="1"/>
</dbReference>
<sequence length="626" mass="67363">MLSRRLLASGTALAAAGAMSAGAYPLPATASPSTPTESRTAPGVTHEENERVPEGAAWTEEYFPSKGAELHADVLRPANLPADAKTPVILSVGPYFSHAGQTGDDGFTRTGPSERFNDLIDGAELMKRGYTVVLVDLRGFGGSTGCLDWVGPGEQADVAAAIAWTRNQPWSTGKVGMYGKSYDASTGLVGANLGDQGPDAVVAQEPVWDMYNYLFNNGVRRYNHLGTPRAYNSIATIAPMADDSSRYKANATYETRNPQCLSDNLTDTQDPDPQSAYWRARDLATQAKGSRVPLFVTQGTVEDNTKPEDFQQYLDNHAGPQRGWIGPWEHVRGNDVNDAGVLKMGRPGWFTEVMAFYDRYLKGDRSTNPFPAYAVQDNRGTWRAEESWPNVTGRQQVSLAKGSYTDTGDAGSFNPGASSGSGKGSGKGPGSRPDDGSRGRAPQGRFDMENLRAPKPSRAAARKLSQAVPGSSLTTYSAPVARAVRLTGTPQITVNTKGSGNVVGELWDVAPDGTAVQVNDMISVLARNGRTTLTLRSMDWTLEPGHRLAVRVGTNFDDGYWLPSSSGQKVTVQAAKLSLDLQNPAYDRRTYGARAPWLDVYTRYYTAEGTVAPGQGSFTIRVPQAR</sequence>
<dbReference type="PROSITE" id="PS51318">
    <property type="entry name" value="TAT"/>
    <property type="match status" value="1"/>
</dbReference>
<organism evidence="5 6">
    <name type="scientific">Barrientosiimonas humi</name>
    <dbReference type="NCBI Taxonomy" id="999931"/>
    <lineage>
        <taxon>Bacteria</taxon>
        <taxon>Bacillati</taxon>
        <taxon>Actinomycetota</taxon>
        <taxon>Actinomycetes</taxon>
        <taxon>Micrococcales</taxon>
        <taxon>Dermacoccaceae</taxon>
        <taxon>Barrientosiimonas</taxon>
    </lineage>
</organism>
<dbReference type="SUPFAM" id="SSF53474">
    <property type="entry name" value="alpha/beta-Hydrolases"/>
    <property type="match status" value="1"/>
</dbReference>
<protein>
    <recommendedName>
        <fullName evidence="4">Xaa-Pro dipeptidyl-peptidase C-terminal domain-containing protein</fullName>
    </recommendedName>
</protein>
<comment type="caution">
    <text evidence="5">The sequence shown here is derived from an EMBL/GenBank/DDBJ whole genome shotgun (WGS) entry which is preliminary data.</text>
</comment>
<accession>A0A542X872</accession>
<dbReference type="AlphaFoldDB" id="A0A542X872"/>
<dbReference type="InterPro" id="IPR006311">
    <property type="entry name" value="TAT_signal"/>
</dbReference>
<dbReference type="NCBIfam" id="TIGR00976">
    <property type="entry name" value="CocE_NonD"/>
    <property type="match status" value="1"/>
</dbReference>
<dbReference type="Proteomes" id="UP000318336">
    <property type="component" value="Unassembled WGS sequence"/>
</dbReference>
<evidence type="ECO:0000259" key="4">
    <source>
        <dbReference type="SMART" id="SM00939"/>
    </source>
</evidence>
<dbReference type="InterPro" id="IPR013736">
    <property type="entry name" value="Xaa-Pro_dipept_C"/>
</dbReference>
<feature type="region of interest" description="Disordered" evidence="2">
    <location>
        <begin position="402"/>
        <end position="466"/>
    </location>
</feature>
<dbReference type="InterPro" id="IPR000383">
    <property type="entry name" value="Xaa-Pro-like_dom"/>
</dbReference>
<reference evidence="5 6" key="1">
    <citation type="submission" date="2019-06" db="EMBL/GenBank/DDBJ databases">
        <title>Sequencing the genomes of 1000 actinobacteria strains.</title>
        <authorList>
            <person name="Klenk H.-P."/>
        </authorList>
    </citation>
    <scope>NUCLEOTIDE SEQUENCE [LARGE SCALE GENOMIC DNA]</scope>
    <source>
        <strain evidence="5 6">DSM 24617</strain>
    </source>
</reference>
<dbReference type="InterPro" id="IPR005674">
    <property type="entry name" value="CocE/Ser_esterase"/>
</dbReference>
<dbReference type="Pfam" id="PF08530">
    <property type="entry name" value="PepX_C"/>
    <property type="match status" value="1"/>
</dbReference>
<keyword evidence="6" id="KW-1185">Reference proteome</keyword>
<dbReference type="OrthoDB" id="5240615at2"/>
<gene>
    <name evidence="5" type="ORF">FB554_0162</name>
</gene>
<feature type="compositionally biased region" description="Gly residues" evidence="2">
    <location>
        <begin position="419"/>
        <end position="429"/>
    </location>
</feature>
<feature type="compositionally biased region" description="Low complexity" evidence="2">
    <location>
        <begin position="453"/>
        <end position="463"/>
    </location>
</feature>
<keyword evidence="1" id="KW-0378">Hydrolase</keyword>
<evidence type="ECO:0000313" key="6">
    <source>
        <dbReference type="Proteomes" id="UP000318336"/>
    </source>
</evidence>
<dbReference type="Gene3D" id="3.40.50.1820">
    <property type="entry name" value="alpha/beta hydrolase"/>
    <property type="match status" value="2"/>
</dbReference>
<name>A0A542X872_9MICO</name>
<dbReference type="SMART" id="SM00939">
    <property type="entry name" value="PepX_C"/>
    <property type="match status" value="1"/>
</dbReference>
<evidence type="ECO:0000313" key="5">
    <source>
        <dbReference type="EMBL" id="TQL32047.1"/>
    </source>
</evidence>
<dbReference type="InterPro" id="IPR029058">
    <property type="entry name" value="AB_hydrolase_fold"/>
</dbReference>